<keyword evidence="2 4" id="KW-0238">DNA-binding</keyword>
<dbReference type="InterPro" id="IPR009057">
    <property type="entry name" value="Homeodomain-like_sf"/>
</dbReference>
<dbReference type="Pfam" id="PF00440">
    <property type="entry name" value="TetR_N"/>
    <property type="match status" value="1"/>
</dbReference>
<dbReference type="SUPFAM" id="SSF46689">
    <property type="entry name" value="Homeodomain-like"/>
    <property type="match status" value="1"/>
</dbReference>
<evidence type="ECO:0000313" key="6">
    <source>
        <dbReference type="EMBL" id="MBD3920500.1"/>
    </source>
</evidence>
<keyword evidence="3" id="KW-0804">Transcription</keyword>
<dbReference type="EMBL" id="JACXZA010000004">
    <property type="protein sequence ID" value="MBD3920500.1"/>
    <property type="molecule type" value="Genomic_DNA"/>
</dbReference>
<feature type="DNA-binding region" description="H-T-H motif" evidence="4">
    <location>
        <begin position="29"/>
        <end position="48"/>
    </location>
</feature>
<protein>
    <submittedName>
        <fullName evidence="6">TetR/AcrR family transcriptional regulator</fullName>
    </submittedName>
</protein>
<dbReference type="PANTHER" id="PTHR30055">
    <property type="entry name" value="HTH-TYPE TRANSCRIPTIONAL REGULATOR RUTR"/>
    <property type="match status" value="1"/>
</dbReference>
<gene>
    <name evidence="6" type="ORF">H8B09_17185</name>
</gene>
<dbReference type="RefSeq" id="WP_191204796.1">
    <property type="nucleotide sequence ID" value="NZ_JACXZA010000004.1"/>
</dbReference>
<organism evidence="6 7">
    <name type="scientific">Paenibacillus terricola</name>
    <dbReference type="NCBI Taxonomy" id="2763503"/>
    <lineage>
        <taxon>Bacteria</taxon>
        <taxon>Bacillati</taxon>
        <taxon>Bacillota</taxon>
        <taxon>Bacilli</taxon>
        <taxon>Bacillales</taxon>
        <taxon>Paenibacillaceae</taxon>
        <taxon>Paenibacillus</taxon>
    </lineage>
</organism>
<evidence type="ECO:0000313" key="7">
    <source>
        <dbReference type="Proteomes" id="UP000609346"/>
    </source>
</evidence>
<feature type="domain" description="HTH tetR-type" evidence="5">
    <location>
        <begin position="6"/>
        <end position="66"/>
    </location>
</feature>
<name>A0ABR8MY34_9BACL</name>
<dbReference type="Proteomes" id="UP000609346">
    <property type="component" value="Unassembled WGS sequence"/>
</dbReference>
<evidence type="ECO:0000259" key="5">
    <source>
        <dbReference type="PROSITE" id="PS50977"/>
    </source>
</evidence>
<comment type="caution">
    <text evidence="6">The sequence shown here is derived from an EMBL/GenBank/DDBJ whole genome shotgun (WGS) entry which is preliminary data.</text>
</comment>
<keyword evidence="1" id="KW-0805">Transcription regulation</keyword>
<evidence type="ECO:0000256" key="1">
    <source>
        <dbReference type="ARBA" id="ARBA00023015"/>
    </source>
</evidence>
<proteinExistence type="predicted"/>
<dbReference type="PROSITE" id="PS50977">
    <property type="entry name" value="HTH_TETR_2"/>
    <property type="match status" value="1"/>
</dbReference>
<reference evidence="6 7" key="1">
    <citation type="submission" date="2020-09" db="EMBL/GenBank/DDBJ databases">
        <title>Paenibacillus sp. strain PR3 16S rRNA gene Genome sequencing and assembly.</title>
        <authorList>
            <person name="Kim J."/>
        </authorList>
    </citation>
    <scope>NUCLEOTIDE SEQUENCE [LARGE SCALE GENOMIC DNA]</scope>
    <source>
        <strain evidence="6 7">PR3</strain>
    </source>
</reference>
<sequence length="188" mass="21365">MGRKRSYTEAELLDVTKKLLLEHGYDGFHLKLLSEHLVGARSTIYQYFANKEEIVAACMKRVMRSIMSKSAEVDETDSLAALQQILYVYVEESDFHQLLGDAHKINVANSEAAARDMSYIEQGHEELKVQLGRIFAKANGEGNLRQDVPLPAQISVFFNLINTPNVLRMPLDEWSKLLFSMWMKGVAK</sequence>
<evidence type="ECO:0000256" key="3">
    <source>
        <dbReference type="ARBA" id="ARBA00023163"/>
    </source>
</evidence>
<dbReference type="InterPro" id="IPR050109">
    <property type="entry name" value="HTH-type_TetR-like_transc_reg"/>
</dbReference>
<dbReference type="PRINTS" id="PR00455">
    <property type="entry name" value="HTHTETR"/>
</dbReference>
<accession>A0ABR8MY34</accession>
<keyword evidence="7" id="KW-1185">Reference proteome</keyword>
<evidence type="ECO:0000256" key="2">
    <source>
        <dbReference type="ARBA" id="ARBA00023125"/>
    </source>
</evidence>
<dbReference type="Gene3D" id="1.10.357.10">
    <property type="entry name" value="Tetracycline Repressor, domain 2"/>
    <property type="match status" value="1"/>
</dbReference>
<evidence type="ECO:0000256" key="4">
    <source>
        <dbReference type="PROSITE-ProRule" id="PRU00335"/>
    </source>
</evidence>
<dbReference type="InterPro" id="IPR001647">
    <property type="entry name" value="HTH_TetR"/>
</dbReference>
<dbReference type="PANTHER" id="PTHR30055:SF238">
    <property type="entry name" value="MYCOFACTOCIN BIOSYNTHESIS TRANSCRIPTIONAL REGULATOR MFTR-RELATED"/>
    <property type="match status" value="1"/>
</dbReference>